<organism evidence="2 3">
    <name type="scientific">Cardiocondyla obscurior</name>
    <dbReference type="NCBI Taxonomy" id="286306"/>
    <lineage>
        <taxon>Eukaryota</taxon>
        <taxon>Metazoa</taxon>
        <taxon>Ecdysozoa</taxon>
        <taxon>Arthropoda</taxon>
        <taxon>Hexapoda</taxon>
        <taxon>Insecta</taxon>
        <taxon>Pterygota</taxon>
        <taxon>Neoptera</taxon>
        <taxon>Endopterygota</taxon>
        <taxon>Hymenoptera</taxon>
        <taxon>Apocrita</taxon>
        <taxon>Aculeata</taxon>
        <taxon>Formicoidea</taxon>
        <taxon>Formicidae</taxon>
        <taxon>Myrmicinae</taxon>
        <taxon>Cardiocondyla</taxon>
    </lineage>
</organism>
<dbReference type="AlphaFoldDB" id="A0AAW2G168"/>
<evidence type="ECO:0000313" key="3">
    <source>
        <dbReference type="Proteomes" id="UP001430953"/>
    </source>
</evidence>
<comment type="caution">
    <text evidence="2">The sequence shown here is derived from an EMBL/GenBank/DDBJ whole genome shotgun (WGS) entry which is preliminary data.</text>
</comment>
<keyword evidence="1" id="KW-1133">Transmembrane helix</keyword>
<proteinExistence type="predicted"/>
<keyword evidence="1" id="KW-0472">Membrane</keyword>
<reference evidence="2 3" key="1">
    <citation type="submission" date="2023-03" db="EMBL/GenBank/DDBJ databases">
        <title>High recombination rates correlate with genetic variation in Cardiocondyla obscurior ants.</title>
        <authorList>
            <person name="Errbii M."/>
        </authorList>
    </citation>
    <scope>NUCLEOTIDE SEQUENCE [LARGE SCALE GENOMIC DNA]</scope>
    <source>
        <strain evidence="2">Alpha-2009</strain>
        <tissue evidence="2">Whole body</tissue>
    </source>
</reference>
<protein>
    <submittedName>
        <fullName evidence="2">Uncharacterized protein</fullName>
    </submittedName>
</protein>
<keyword evidence="1" id="KW-0812">Transmembrane</keyword>
<evidence type="ECO:0000313" key="2">
    <source>
        <dbReference type="EMBL" id="KAL0120979.1"/>
    </source>
</evidence>
<feature type="transmembrane region" description="Helical" evidence="1">
    <location>
        <begin position="31"/>
        <end position="47"/>
    </location>
</feature>
<name>A0AAW2G168_9HYME</name>
<dbReference type="Proteomes" id="UP001430953">
    <property type="component" value="Unassembled WGS sequence"/>
</dbReference>
<dbReference type="EMBL" id="JADYXP020000007">
    <property type="protein sequence ID" value="KAL0120979.1"/>
    <property type="molecule type" value="Genomic_DNA"/>
</dbReference>
<accession>A0AAW2G168</accession>
<gene>
    <name evidence="2" type="ORF">PUN28_008597</name>
</gene>
<keyword evidence="3" id="KW-1185">Reference proteome</keyword>
<sequence>MTNYCFHALDSDSIGNAVSCSTLLNFRRETYFSAFTSLLAGIMYLKLTSRFRKFMGRAMRQSRSSEIPYFRLISHVSGSVIYRTISSAHAKAPKIIHP</sequence>
<evidence type="ECO:0000256" key="1">
    <source>
        <dbReference type="SAM" id="Phobius"/>
    </source>
</evidence>